<dbReference type="Pfam" id="PF01196">
    <property type="entry name" value="Ribosomal_L17"/>
    <property type="match status" value="1"/>
</dbReference>
<keyword evidence="3" id="KW-0687">Ribonucleoprotein</keyword>
<evidence type="ECO:0000256" key="2">
    <source>
        <dbReference type="ARBA" id="ARBA00022980"/>
    </source>
</evidence>
<dbReference type="SUPFAM" id="SSF64263">
    <property type="entry name" value="Prokaryotic ribosomal protein L17"/>
    <property type="match status" value="1"/>
</dbReference>
<dbReference type="PANTHER" id="PTHR14413">
    <property type="entry name" value="RIBOSOMAL PROTEIN L17"/>
    <property type="match status" value="1"/>
</dbReference>
<dbReference type="InterPro" id="IPR000456">
    <property type="entry name" value="Ribosomal_bL17"/>
</dbReference>
<dbReference type="FunFam" id="3.90.1030.10:FF:000001">
    <property type="entry name" value="50S ribosomal protein L17"/>
    <property type="match status" value="1"/>
</dbReference>
<dbReference type="GO" id="GO:0003735">
    <property type="term" value="F:structural constituent of ribosome"/>
    <property type="evidence" value="ECO:0007669"/>
    <property type="project" value="InterPro"/>
</dbReference>
<dbReference type="NCBIfam" id="TIGR00059">
    <property type="entry name" value="L17"/>
    <property type="match status" value="1"/>
</dbReference>
<dbReference type="GO" id="GO:0006412">
    <property type="term" value="P:translation"/>
    <property type="evidence" value="ECO:0007669"/>
    <property type="project" value="InterPro"/>
</dbReference>
<evidence type="ECO:0000256" key="3">
    <source>
        <dbReference type="ARBA" id="ARBA00023274"/>
    </source>
</evidence>
<dbReference type="InterPro" id="IPR036373">
    <property type="entry name" value="Ribosomal_bL17_sf"/>
</dbReference>
<dbReference type="HAMAP" id="MF_01368">
    <property type="entry name" value="Ribosomal_bL17"/>
    <property type="match status" value="1"/>
</dbReference>
<dbReference type="EMBL" id="UINC01126690">
    <property type="protein sequence ID" value="SVD05328.1"/>
    <property type="molecule type" value="Genomic_DNA"/>
</dbReference>
<evidence type="ECO:0008006" key="5">
    <source>
        <dbReference type="Google" id="ProtNLM"/>
    </source>
</evidence>
<name>A0A382S880_9ZZZZ</name>
<organism evidence="4">
    <name type="scientific">marine metagenome</name>
    <dbReference type="NCBI Taxonomy" id="408172"/>
    <lineage>
        <taxon>unclassified sequences</taxon>
        <taxon>metagenomes</taxon>
        <taxon>ecological metagenomes</taxon>
    </lineage>
</organism>
<sequence>MRHRKSGRKFNRNSSHRIAMNRSLAISIILRESIKTTLAKAKEIRRFLEPLITLSRVNSVSNQRKAYAQLRDKEAVAKLFSNLGPRFKERPGGYLRIVKRGYRAGDKAPIAQVEFVIKEEESLDEEELEELVKPIK</sequence>
<dbReference type="InterPro" id="IPR047859">
    <property type="entry name" value="Ribosomal_bL17_CS"/>
</dbReference>
<proteinExistence type="inferred from homology"/>
<dbReference type="AlphaFoldDB" id="A0A382S880"/>
<gene>
    <name evidence="4" type="ORF">METZ01_LOCUS358182</name>
</gene>
<dbReference type="PANTHER" id="PTHR14413:SF16">
    <property type="entry name" value="LARGE RIBOSOMAL SUBUNIT PROTEIN BL17M"/>
    <property type="match status" value="1"/>
</dbReference>
<dbReference type="GO" id="GO:0022625">
    <property type="term" value="C:cytosolic large ribosomal subunit"/>
    <property type="evidence" value="ECO:0007669"/>
    <property type="project" value="TreeGrafter"/>
</dbReference>
<dbReference type="Gene3D" id="3.90.1030.10">
    <property type="entry name" value="Ribosomal protein L17"/>
    <property type="match status" value="1"/>
</dbReference>
<comment type="similarity">
    <text evidence="1">Belongs to the bacterial ribosomal protein bL17 family.</text>
</comment>
<evidence type="ECO:0000313" key="4">
    <source>
        <dbReference type="EMBL" id="SVD05328.1"/>
    </source>
</evidence>
<reference evidence="4" key="1">
    <citation type="submission" date="2018-05" db="EMBL/GenBank/DDBJ databases">
        <authorList>
            <person name="Lanie J.A."/>
            <person name="Ng W.-L."/>
            <person name="Kazmierczak K.M."/>
            <person name="Andrzejewski T.M."/>
            <person name="Davidsen T.M."/>
            <person name="Wayne K.J."/>
            <person name="Tettelin H."/>
            <person name="Glass J.I."/>
            <person name="Rusch D."/>
            <person name="Podicherti R."/>
            <person name="Tsui H.-C.T."/>
            <person name="Winkler M.E."/>
        </authorList>
    </citation>
    <scope>NUCLEOTIDE SEQUENCE</scope>
</reference>
<keyword evidence="2" id="KW-0689">Ribosomal protein</keyword>
<dbReference type="PROSITE" id="PS01167">
    <property type="entry name" value="RIBOSOMAL_L17"/>
    <property type="match status" value="1"/>
</dbReference>
<protein>
    <recommendedName>
        <fullName evidence="5">50S ribosomal protein L17</fullName>
    </recommendedName>
</protein>
<accession>A0A382S880</accession>
<evidence type="ECO:0000256" key="1">
    <source>
        <dbReference type="ARBA" id="ARBA00008777"/>
    </source>
</evidence>